<dbReference type="EMBL" id="DS990240">
    <property type="protein sequence ID" value="EEQ55336.1"/>
    <property type="molecule type" value="Genomic_DNA"/>
</dbReference>
<evidence type="ECO:0000259" key="3">
    <source>
        <dbReference type="Pfam" id="PF12682"/>
    </source>
</evidence>
<feature type="chain" id="PRO_5038585178" evidence="2">
    <location>
        <begin position="26"/>
        <end position="220"/>
    </location>
</feature>
<dbReference type="InterPro" id="IPR008254">
    <property type="entry name" value="Flavodoxin/NO_synth"/>
</dbReference>
<dbReference type="Proteomes" id="UP000005084">
    <property type="component" value="Unassembled WGS sequence"/>
</dbReference>
<dbReference type="InterPro" id="IPR029039">
    <property type="entry name" value="Flavoprotein-like_sf"/>
</dbReference>
<dbReference type="PROSITE" id="PS51257">
    <property type="entry name" value="PROKAR_LIPOPROTEIN"/>
    <property type="match status" value="1"/>
</dbReference>
<dbReference type="PANTHER" id="PTHR39201:SF1">
    <property type="entry name" value="FLAVODOXIN-LIKE DOMAIN-CONTAINING PROTEIN"/>
    <property type="match status" value="1"/>
</dbReference>
<organism evidence="4">
    <name type="scientific">Bifidobacterium longum subsp. infantis CCUG 52486</name>
    <dbReference type="NCBI Taxonomy" id="537937"/>
    <lineage>
        <taxon>Bacteria</taxon>
        <taxon>Bacillati</taxon>
        <taxon>Actinomycetota</taxon>
        <taxon>Actinomycetes</taxon>
        <taxon>Bifidobacteriales</taxon>
        <taxon>Bifidobacteriaceae</taxon>
        <taxon>Bifidobacterium</taxon>
    </lineage>
</organism>
<dbReference type="PANTHER" id="PTHR39201">
    <property type="entry name" value="EXPORTED PROTEIN-RELATED"/>
    <property type="match status" value="1"/>
</dbReference>
<dbReference type="GO" id="GO:0010181">
    <property type="term" value="F:FMN binding"/>
    <property type="evidence" value="ECO:0007669"/>
    <property type="project" value="InterPro"/>
</dbReference>
<dbReference type="AlphaFoldDB" id="C5EBE2"/>
<proteinExistence type="predicted"/>
<sequence length="220" mass="23306">MMRSASVLIKKVLACVVGLGMMGLAACGGGAGGSSTSNASSSAKGGSSSSSSSASNGKAVVVYFSASGNTKRAAEAIAEELNAPTFELTPQQPYTDDDLDWTDPDSRVIREHENESLQDVKLADTKVSDWDTYNTVYLGFPIWWMTPAWPVNDFVKSNDFTGKTIIPFCTSTSSGIDDSASTLQKMAGTGTWLTGHRFSGSVSEKDVTDWLSQTRNGTAE</sequence>
<feature type="region of interest" description="Disordered" evidence="1">
    <location>
        <begin position="35"/>
        <end position="54"/>
    </location>
</feature>
<feature type="signal peptide" evidence="2">
    <location>
        <begin position="1"/>
        <end position="25"/>
    </location>
</feature>
<keyword evidence="2" id="KW-0732">Signal</keyword>
<dbReference type="InterPro" id="IPR001226">
    <property type="entry name" value="Flavodoxin_CS"/>
</dbReference>
<gene>
    <name evidence="4" type="ORF">BLIG_01660</name>
</gene>
<dbReference type="GO" id="GO:0009055">
    <property type="term" value="F:electron transfer activity"/>
    <property type="evidence" value="ECO:0007669"/>
    <property type="project" value="InterPro"/>
</dbReference>
<accession>C5EBE2</accession>
<dbReference type="HOGENOM" id="CLU_068890_0_2_11"/>
<evidence type="ECO:0000256" key="1">
    <source>
        <dbReference type="SAM" id="MobiDB-lite"/>
    </source>
</evidence>
<protein>
    <submittedName>
        <fullName evidence="4">Flavodoxin family protein</fullName>
    </submittedName>
</protein>
<dbReference type="Gene3D" id="3.40.50.360">
    <property type="match status" value="1"/>
</dbReference>
<feature type="domain" description="Flavodoxin-like" evidence="3">
    <location>
        <begin position="58"/>
        <end position="212"/>
    </location>
</feature>
<dbReference type="PROSITE" id="PS00201">
    <property type="entry name" value="FLAVODOXIN"/>
    <property type="match status" value="1"/>
</dbReference>
<name>C5EBE2_BIFLI</name>
<evidence type="ECO:0000313" key="4">
    <source>
        <dbReference type="EMBL" id="EEQ55336.1"/>
    </source>
</evidence>
<evidence type="ECO:0000256" key="2">
    <source>
        <dbReference type="SAM" id="SignalP"/>
    </source>
</evidence>
<dbReference type="SUPFAM" id="SSF52218">
    <property type="entry name" value="Flavoproteins"/>
    <property type="match status" value="1"/>
</dbReference>
<dbReference type="Pfam" id="PF12682">
    <property type="entry name" value="Flavodoxin_4"/>
    <property type="match status" value="1"/>
</dbReference>
<reference evidence="4" key="1">
    <citation type="submission" date="2008-08" db="EMBL/GenBank/DDBJ databases">
        <title>Annotation of Bifidobacterium longum subsp. infantis CCUG 52486.</title>
        <authorList>
            <consortium name="The Broad Institute Genome Sequencing Platform"/>
            <person name="Gougoulias C."/>
            <person name="Tuohy K.M."/>
            <person name="Gibson G.R."/>
            <person name="Ward D."/>
            <person name="Mehta T."/>
            <person name="Young S."/>
            <person name="Jaffe D."/>
            <person name="Gnerre S."/>
            <person name="Berlin A."/>
            <person name="Heiman D."/>
            <person name="Hepburn T."/>
            <person name="Shea T."/>
            <person name="Sykes S."/>
            <person name="Alvarado L."/>
            <person name="Kodira C."/>
            <person name="Borodovsky M."/>
            <person name="Lander E."/>
            <person name="Galagan J."/>
            <person name="Nusbaum C."/>
            <person name="Birren B."/>
        </authorList>
    </citation>
    <scope>NUCLEOTIDE SEQUENCE [LARGE SCALE GENOMIC DNA]</scope>
    <source>
        <strain evidence="4">CCUG 52486</strain>
    </source>
</reference>